<dbReference type="Proteomes" id="UP000289841">
    <property type="component" value="Chromosome"/>
</dbReference>
<dbReference type="Pfam" id="PF07075">
    <property type="entry name" value="NamZ_N"/>
    <property type="match status" value="1"/>
</dbReference>
<dbReference type="Gene3D" id="3.40.50.12170">
    <property type="entry name" value="Uncharacterised protein PF07075, DUF1343"/>
    <property type="match status" value="1"/>
</dbReference>
<dbReference type="Pfam" id="PF20732">
    <property type="entry name" value="NamZ_C"/>
    <property type="match status" value="1"/>
</dbReference>
<accession>A0A449BD00</accession>
<evidence type="ECO:0000313" key="4">
    <source>
        <dbReference type="Proteomes" id="UP000289841"/>
    </source>
</evidence>
<dbReference type="STRING" id="1278311.GCA_000428705_00758"/>
<dbReference type="EMBL" id="LR215048">
    <property type="protein sequence ID" value="VEU80305.1"/>
    <property type="molecule type" value="Genomic_DNA"/>
</dbReference>
<dbReference type="KEGG" id="aaxa:NCTC10138_00674"/>
<dbReference type="InterPro" id="IPR048503">
    <property type="entry name" value="NamZ_C"/>
</dbReference>
<evidence type="ECO:0000259" key="1">
    <source>
        <dbReference type="Pfam" id="PF07075"/>
    </source>
</evidence>
<gene>
    <name evidence="3" type="ORF">NCTC10138_00674</name>
</gene>
<dbReference type="PANTHER" id="PTHR42915:SF1">
    <property type="entry name" value="PEPTIDOGLYCAN BETA-N-ACETYLMURAMIDASE NAMZ"/>
    <property type="match status" value="1"/>
</dbReference>
<dbReference type="GO" id="GO:0033922">
    <property type="term" value="F:peptidoglycan beta-N-acetylmuramidase activity"/>
    <property type="evidence" value="ECO:0007669"/>
    <property type="project" value="InterPro"/>
</dbReference>
<proteinExistence type="predicted"/>
<dbReference type="InterPro" id="IPR048502">
    <property type="entry name" value="NamZ_N"/>
</dbReference>
<dbReference type="PANTHER" id="PTHR42915">
    <property type="entry name" value="HYPOTHETICAL 460 KDA PROTEIN IN FEUA-SIGW INTERGENIC REGION [PRECURSOR]"/>
    <property type="match status" value="1"/>
</dbReference>
<dbReference type="AlphaFoldDB" id="A0A449BD00"/>
<protein>
    <submittedName>
        <fullName evidence="3">Uncharacterized protein conserved in bacteria</fullName>
    </submittedName>
</protein>
<name>A0A449BD00_HAPAX</name>
<sequence length="377" mass="44027">MKLGIERIDEFINIFKNKRVGLITNPTGVDKDLKTSVDILNEKVKLTALFAPEHGIRGNIEAGEKLSTYIDEVTNLTVYSLYGETRKPTKEMLSEVDVLCFDIQDVGARFYTYIYTMAYSMIAAKELNKEFVVFDRPNPLGGKIEGNILDLKYRSFIGYYEIPQRHGLTIGELAQLFNEEYKIGVKLHVIPMFGWKSDMEYSDLNRNWILPSPNLPTLESAYIYLSTCIFEGTNVSEGRGTTKPFSFIGAPWLNNRLIIRKLREFNVEGVVFREVYFKPTFSKYKDELCNGIEFIVTDFKKFRPVYFGMILIILIRDNHEEFKFNKPYSEGREPMINLNIGSNYIKDKTKNLDEIKEMFQVDDEIFEKIRRRYRLYD</sequence>
<feature type="domain" description="Peptidoglycan beta-N-acetylmuramidase NamZ C-terminal" evidence="2">
    <location>
        <begin position="223"/>
        <end position="376"/>
    </location>
</feature>
<reference evidence="3 4" key="1">
    <citation type="submission" date="2019-01" db="EMBL/GenBank/DDBJ databases">
        <authorList>
            <consortium name="Pathogen Informatics"/>
        </authorList>
    </citation>
    <scope>NUCLEOTIDE SEQUENCE [LARGE SCALE GENOMIC DNA]</scope>
    <source>
        <strain evidence="3 4">NCTC10138</strain>
    </source>
</reference>
<keyword evidence="4" id="KW-1185">Reference proteome</keyword>
<dbReference type="Gene3D" id="3.90.1150.140">
    <property type="match status" value="1"/>
</dbReference>
<dbReference type="RefSeq" id="WP_035375673.1">
    <property type="nucleotide sequence ID" value="NZ_LR215048.1"/>
</dbReference>
<dbReference type="OrthoDB" id="9801061at2"/>
<dbReference type="PIRSF" id="PIRSF016719">
    <property type="entry name" value="UCP016719"/>
    <property type="match status" value="1"/>
</dbReference>
<evidence type="ECO:0000259" key="2">
    <source>
        <dbReference type="Pfam" id="PF20732"/>
    </source>
</evidence>
<feature type="domain" description="Peptidoglycan beta-N-acetylmuramidase NamZ N-terminal" evidence="1">
    <location>
        <begin position="20"/>
        <end position="218"/>
    </location>
</feature>
<evidence type="ECO:0000313" key="3">
    <source>
        <dbReference type="EMBL" id="VEU80305.1"/>
    </source>
</evidence>
<organism evidence="3 4">
    <name type="scientific">Haploplasma axanthum</name>
    <name type="common">Acholeplasma axanthum</name>
    <dbReference type="NCBI Taxonomy" id="29552"/>
    <lineage>
        <taxon>Bacteria</taxon>
        <taxon>Bacillati</taxon>
        <taxon>Mycoplasmatota</taxon>
        <taxon>Mollicutes</taxon>
        <taxon>Acholeplasmatales</taxon>
        <taxon>Acholeplasmataceae</taxon>
        <taxon>Haploplasma</taxon>
    </lineage>
</organism>
<dbReference type="InterPro" id="IPR008302">
    <property type="entry name" value="NamZ"/>
</dbReference>